<keyword evidence="1" id="KW-1133">Transmembrane helix</keyword>
<keyword evidence="3" id="KW-1185">Reference proteome</keyword>
<sequence>MPRRRWTARYGAHEIELTHRWRLIPPKALQTLSVDGELLAAKEAVLPQLQSELSGDIETEDGPVRVVGRVGGRTIRAGGQILVEGRRIGGKPKIRYIEDDKRASMRRGGFLGYFFRYGLWTFGVPYGLVMAILNHRDYPGAGIEDFLLEVASYGLAFAIVMSAAFYFRLWKLGRR</sequence>
<evidence type="ECO:0000313" key="3">
    <source>
        <dbReference type="Proteomes" id="UP000244069"/>
    </source>
</evidence>
<name>A0A2T6ASE8_9RHOB</name>
<feature type="transmembrane region" description="Helical" evidence="1">
    <location>
        <begin position="110"/>
        <end position="133"/>
    </location>
</feature>
<dbReference type="Proteomes" id="UP000244069">
    <property type="component" value="Unassembled WGS sequence"/>
</dbReference>
<keyword evidence="1" id="KW-0812">Transmembrane</keyword>
<reference evidence="2 3" key="1">
    <citation type="submission" date="2018-04" db="EMBL/GenBank/DDBJ databases">
        <title>Genomic Encyclopedia of Archaeal and Bacterial Type Strains, Phase II (KMG-II): from individual species to whole genera.</title>
        <authorList>
            <person name="Goeker M."/>
        </authorList>
    </citation>
    <scope>NUCLEOTIDE SEQUENCE [LARGE SCALE GENOMIC DNA]</scope>
    <source>
        <strain evidence="2 3">DSM 29329</strain>
    </source>
</reference>
<protein>
    <submittedName>
        <fullName evidence="2">Uncharacterized protein</fullName>
    </submittedName>
</protein>
<feature type="transmembrane region" description="Helical" evidence="1">
    <location>
        <begin position="153"/>
        <end position="170"/>
    </location>
</feature>
<dbReference type="AlphaFoldDB" id="A0A2T6ASE8"/>
<dbReference type="RefSeq" id="WP_107977213.1">
    <property type="nucleotide sequence ID" value="NZ_BMEZ01000016.1"/>
</dbReference>
<gene>
    <name evidence="2" type="ORF">C8N44_11586</name>
</gene>
<comment type="caution">
    <text evidence="2">The sequence shown here is derived from an EMBL/GenBank/DDBJ whole genome shotgun (WGS) entry which is preliminary data.</text>
</comment>
<dbReference type="EMBL" id="QBKN01000015">
    <property type="protein sequence ID" value="PTX46718.1"/>
    <property type="molecule type" value="Genomic_DNA"/>
</dbReference>
<proteinExistence type="predicted"/>
<organism evidence="2 3">
    <name type="scientific">Allosediminivita pacifica</name>
    <dbReference type="NCBI Taxonomy" id="1267769"/>
    <lineage>
        <taxon>Bacteria</taxon>
        <taxon>Pseudomonadati</taxon>
        <taxon>Pseudomonadota</taxon>
        <taxon>Alphaproteobacteria</taxon>
        <taxon>Rhodobacterales</taxon>
        <taxon>Paracoccaceae</taxon>
        <taxon>Allosediminivita</taxon>
    </lineage>
</organism>
<evidence type="ECO:0000313" key="2">
    <source>
        <dbReference type="EMBL" id="PTX46718.1"/>
    </source>
</evidence>
<accession>A0A2T6ASE8</accession>
<evidence type="ECO:0000256" key="1">
    <source>
        <dbReference type="SAM" id="Phobius"/>
    </source>
</evidence>
<keyword evidence="1" id="KW-0472">Membrane</keyword>